<dbReference type="AlphaFoldDB" id="A0AA91YKC5"/>
<dbReference type="EMBL" id="PPEH01000001">
    <property type="protein sequence ID" value="PNW15619.1"/>
    <property type="molecule type" value="Genomic_DNA"/>
</dbReference>
<proteinExistence type="predicted"/>
<feature type="transmembrane region" description="Helical" evidence="1">
    <location>
        <begin position="33"/>
        <end position="66"/>
    </location>
</feature>
<feature type="non-terminal residue" evidence="2">
    <location>
        <position position="1"/>
    </location>
</feature>
<keyword evidence="1" id="KW-0812">Transmembrane</keyword>
<accession>A0AA91YKC5</accession>
<name>A0AA91YKC5_CHRLC</name>
<sequence>DENIQDPYNTQIYNKYGYAVNNPLIYNDPSGEVLPFLVGIGIGWFAATVLSGAIIGAAISMGIYILQATIYNNFSLGGFAKSILLGAATGAVSAGLGEVFSASGFLSTVANGALTGAGTGGVTALITGQNFLEGVWKGAVIGGAVAGITYSMQSLFYNKSSQGKALSENDLKNKTSYDPSVSNEEMSCNISQTKGKLFKLKDNFGVGEQSLGKSIDGYLDMGDGGKNKFLAYTGKRNFWTGKSDILYSPRIAQDKYLLKFTMLHETGHAYSNMLFLPDMKINIKGLYNDSTEHLALGFLEHDVASINNLTFRPSSFFTGQQTLENTLKLLNNTQFNFFNRAYRALQPIFNRKISFP</sequence>
<evidence type="ECO:0000256" key="1">
    <source>
        <dbReference type="SAM" id="Phobius"/>
    </source>
</evidence>
<evidence type="ECO:0000313" key="3">
    <source>
        <dbReference type="Proteomes" id="UP000236262"/>
    </source>
</evidence>
<evidence type="ECO:0008006" key="4">
    <source>
        <dbReference type="Google" id="ProtNLM"/>
    </source>
</evidence>
<organism evidence="2 3">
    <name type="scientific">Chryseobacterium lactis</name>
    <dbReference type="NCBI Taxonomy" id="1241981"/>
    <lineage>
        <taxon>Bacteria</taxon>
        <taxon>Pseudomonadati</taxon>
        <taxon>Bacteroidota</taxon>
        <taxon>Flavobacteriia</taxon>
        <taxon>Flavobacteriales</taxon>
        <taxon>Weeksellaceae</taxon>
        <taxon>Chryseobacterium group</taxon>
        <taxon>Chryseobacterium</taxon>
    </lineage>
</organism>
<gene>
    <name evidence="2" type="ORF">C1637_04120</name>
</gene>
<protein>
    <recommendedName>
        <fullName evidence="4">RHS repeat-associated core domain-containing protein</fullName>
    </recommendedName>
</protein>
<comment type="caution">
    <text evidence="2">The sequence shown here is derived from an EMBL/GenBank/DDBJ whole genome shotgun (WGS) entry which is preliminary data.</text>
</comment>
<dbReference type="Proteomes" id="UP000236262">
    <property type="component" value="Unassembled WGS sequence"/>
</dbReference>
<evidence type="ECO:0000313" key="2">
    <source>
        <dbReference type="EMBL" id="PNW15619.1"/>
    </source>
</evidence>
<reference evidence="2 3" key="1">
    <citation type="submission" date="2018-01" db="EMBL/GenBank/DDBJ databases">
        <title>Draft genome sequences of Chryseobacterium lactis NCTC11390, Chryseobacterium oncorhynchi 701B-08, and Chryseobacterium viscerum 687B-08.</title>
        <authorList>
            <person name="Jeong J.-J."/>
            <person name="Lee Y.J."/>
            <person name="Park B."/>
            <person name="Choi I.-G."/>
            <person name="Kim K.D."/>
        </authorList>
    </citation>
    <scope>NUCLEOTIDE SEQUENCE [LARGE SCALE GENOMIC DNA]</scope>
    <source>
        <strain evidence="2 3">NCTC11390</strain>
    </source>
</reference>
<keyword evidence="1" id="KW-0472">Membrane</keyword>
<keyword evidence="1" id="KW-1133">Transmembrane helix</keyword>